<comment type="subcellular location">
    <subcellularLocation>
        <location evidence="1">Cell membrane</location>
        <topology evidence="1">Multi-pass membrane protein</topology>
    </subcellularLocation>
</comment>
<dbReference type="Proteomes" id="UP000277858">
    <property type="component" value="Chromosome"/>
</dbReference>
<feature type="transmembrane region" description="Helical" evidence="7">
    <location>
        <begin position="364"/>
        <end position="384"/>
    </location>
</feature>
<evidence type="ECO:0000259" key="9">
    <source>
        <dbReference type="Pfam" id="PF12704"/>
    </source>
</evidence>
<evidence type="ECO:0000256" key="7">
    <source>
        <dbReference type="SAM" id="Phobius"/>
    </source>
</evidence>
<keyword evidence="4 7" id="KW-1133">Transmembrane helix</keyword>
<dbReference type="PANTHER" id="PTHR30572">
    <property type="entry name" value="MEMBRANE COMPONENT OF TRANSPORTER-RELATED"/>
    <property type="match status" value="1"/>
</dbReference>
<feature type="domain" description="ABC3 transporter permease C-terminal" evidence="8">
    <location>
        <begin position="742"/>
        <end position="857"/>
    </location>
</feature>
<dbReference type="InterPro" id="IPR003838">
    <property type="entry name" value="ABC3_permease_C"/>
</dbReference>
<dbReference type="GO" id="GO:0005524">
    <property type="term" value="F:ATP binding"/>
    <property type="evidence" value="ECO:0007669"/>
    <property type="project" value="UniProtKB-KW"/>
</dbReference>
<evidence type="ECO:0000256" key="4">
    <source>
        <dbReference type="ARBA" id="ARBA00022989"/>
    </source>
</evidence>
<protein>
    <submittedName>
        <fullName evidence="10">Macrolide export ATP-binding/permease protein MacB</fullName>
        <ecNumber evidence="10">3.6.3.-</ecNumber>
    </submittedName>
</protein>
<feature type="transmembrane region" description="Helical" evidence="7">
    <location>
        <begin position="21"/>
        <end position="40"/>
    </location>
</feature>
<reference evidence="10 11" key="1">
    <citation type="submission" date="2018-12" db="EMBL/GenBank/DDBJ databases">
        <authorList>
            <consortium name="Pathogen Informatics"/>
        </authorList>
    </citation>
    <scope>NUCLEOTIDE SEQUENCE [LARGE SCALE GENOMIC DNA]</scope>
    <source>
        <strain evidence="10 11">NCTC13652</strain>
    </source>
</reference>
<dbReference type="Pfam" id="PF02687">
    <property type="entry name" value="FtsX"/>
    <property type="match status" value="2"/>
</dbReference>
<sequence length="865" mass="90201">MWKTTWKSLWARKVRLLMSTLAVVLGVAFVAGSFIFTAMLQGSFDAIVKGTTSDVEVSPRTDVAVVSAGAEAPLISSDLVAKIGEVPGVAKAVGVVSTPGVYAIGSDGKALTAFGPPQLGMSWTTLPVYGGQPGVVLKSGHAPRADDQIVVDPATLEKSGYRIGDTMRVITPERGTVRVTVVGTAGWESGGTAGASYIFFTPARAQALLTTGRDAWTGVRVQTEPGADRDAVAAAINAFLPSNIRATNGATLAAEVTSQINEALKYVNTFLLIFAGISLVVAAFLILNTFSILIAQRSSELALYRAIGASRKQLRNSVLVEAAVVGLVGSALGVVAGIGVAYAIKTFMAMAGYDLGVSHLSVPARAVAISVVVGMTVTLVAALLPAQRATRVPPVEAMTGSRTENPQGLGARTAVGLSMAGVGTIGILMGLFGHPGHDAAWAGIGMGLVTIGVTIATPLLGRPVVWLVGRAYRAGFGEVGRIAELNSIRQPRRTAATASALMIGLTLVTLMTVFGASAKASISDQVHQGLRGDYLIGSQGFDDFPTQVATSAAKVPGVESVHTMTTAGFQLLGPDGKLQRLPGGSGDRLLYFSVAGMKPSDLDTMFPQKIVQGRMFRAPGEVIISEDAASMRSMRVGSTFAGYNASKQKKVTFTVVGVFSSGEGQAGAGIWTDKQTLTRVGLGRQDTFVSVNIAPGANRDAVRAALERATADMPLVSVMDINEYAGQQMAQINQILVFIYALLGLSVVIAILGIVNTLGLSIIERTREIGLLRAIAMKRRDVRRMITLESVLIALFGAVVGLILGVIFGAVLQRLLVDDGITVLSIPWLQLLVFLVAAAAVGVLAAVWPARRATRINVLTAIATE</sequence>
<dbReference type="EC" id="3.6.3.-" evidence="10"/>
<keyword evidence="10" id="KW-0547">Nucleotide-binding</keyword>
<feature type="transmembrane region" description="Helical" evidence="7">
    <location>
        <begin position="828"/>
        <end position="848"/>
    </location>
</feature>
<dbReference type="RefSeq" id="WP_028703554.1">
    <property type="nucleotide sequence ID" value="NZ_LR134473.1"/>
</dbReference>
<feature type="domain" description="MacB-like periplasmic core" evidence="9">
    <location>
        <begin position="17"/>
        <end position="238"/>
    </location>
</feature>
<dbReference type="GO" id="GO:0022857">
    <property type="term" value="F:transmembrane transporter activity"/>
    <property type="evidence" value="ECO:0007669"/>
    <property type="project" value="TreeGrafter"/>
</dbReference>
<feature type="transmembrane region" description="Helical" evidence="7">
    <location>
        <begin position="316"/>
        <end position="344"/>
    </location>
</feature>
<keyword evidence="11" id="KW-1185">Reference proteome</keyword>
<dbReference type="InterPro" id="IPR050250">
    <property type="entry name" value="Macrolide_Exporter_MacB"/>
</dbReference>
<keyword evidence="2" id="KW-1003">Cell membrane</keyword>
<evidence type="ECO:0000256" key="2">
    <source>
        <dbReference type="ARBA" id="ARBA00022475"/>
    </source>
</evidence>
<dbReference type="Pfam" id="PF12704">
    <property type="entry name" value="MacB_PCD"/>
    <property type="match status" value="2"/>
</dbReference>
<evidence type="ECO:0000259" key="8">
    <source>
        <dbReference type="Pfam" id="PF02687"/>
    </source>
</evidence>
<dbReference type="InterPro" id="IPR025857">
    <property type="entry name" value="MacB_PCD"/>
</dbReference>
<dbReference type="AlphaFoldDB" id="A0A3S5EV81"/>
<feature type="transmembrane region" description="Helical" evidence="7">
    <location>
        <begin position="439"/>
        <end position="460"/>
    </location>
</feature>
<evidence type="ECO:0000313" key="11">
    <source>
        <dbReference type="Proteomes" id="UP000277858"/>
    </source>
</evidence>
<dbReference type="EMBL" id="LR134473">
    <property type="protein sequence ID" value="VEI03354.1"/>
    <property type="molecule type" value="Genomic_DNA"/>
</dbReference>
<keyword evidence="5 7" id="KW-0472">Membrane</keyword>
<keyword evidence="10" id="KW-0378">Hydrolase</keyword>
<feature type="transmembrane region" description="Helical" evidence="7">
    <location>
        <begin position="737"/>
        <end position="763"/>
    </location>
</feature>
<gene>
    <name evidence="10" type="primary">macB_4</name>
    <name evidence="10" type="ORF">NCTC13652_01554</name>
</gene>
<name>A0A3S5EV81_9ACTN</name>
<dbReference type="GO" id="GO:0016787">
    <property type="term" value="F:hydrolase activity"/>
    <property type="evidence" value="ECO:0007669"/>
    <property type="project" value="UniProtKB-KW"/>
</dbReference>
<feature type="transmembrane region" description="Helical" evidence="7">
    <location>
        <begin position="784"/>
        <end position="808"/>
    </location>
</feature>
<comment type="similarity">
    <text evidence="6">Belongs to the ABC-4 integral membrane protein family.</text>
</comment>
<feature type="domain" description="MacB-like periplasmic core" evidence="9">
    <location>
        <begin position="494"/>
        <end position="708"/>
    </location>
</feature>
<feature type="transmembrane region" description="Helical" evidence="7">
    <location>
        <begin position="414"/>
        <end position="433"/>
    </location>
</feature>
<keyword evidence="3 7" id="KW-0812">Transmembrane</keyword>
<accession>A0A3S5EV81</accession>
<keyword evidence="10" id="KW-0067">ATP-binding</keyword>
<dbReference type="STRING" id="1122997.GCA_000425285_02172"/>
<feature type="transmembrane region" description="Helical" evidence="7">
    <location>
        <begin position="270"/>
        <end position="295"/>
    </location>
</feature>
<feature type="transmembrane region" description="Helical" evidence="7">
    <location>
        <begin position="495"/>
        <end position="516"/>
    </location>
</feature>
<dbReference type="OrthoDB" id="9780560at2"/>
<evidence type="ECO:0000256" key="3">
    <source>
        <dbReference type="ARBA" id="ARBA00022692"/>
    </source>
</evidence>
<dbReference type="GO" id="GO:0005886">
    <property type="term" value="C:plasma membrane"/>
    <property type="evidence" value="ECO:0007669"/>
    <property type="project" value="UniProtKB-SubCell"/>
</dbReference>
<evidence type="ECO:0000313" key="10">
    <source>
        <dbReference type="EMBL" id="VEI03354.1"/>
    </source>
</evidence>
<feature type="domain" description="ABC3 transporter permease C-terminal" evidence="8">
    <location>
        <begin position="273"/>
        <end position="394"/>
    </location>
</feature>
<proteinExistence type="inferred from homology"/>
<organism evidence="10 11">
    <name type="scientific">Acidipropionibacterium jensenii</name>
    <dbReference type="NCBI Taxonomy" id="1749"/>
    <lineage>
        <taxon>Bacteria</taxon>
        <taxon>Bacillati</taxon>
        <taxon>Actinomycetota</taxon>
        <taxon>Actinomycetes</taxon>
        <taxon>Propionibacteriales</taxon>
        <taxon>Propionibacteriaceae</taxon>
        <taxon>Acidipropionibacterium</taxon>
    </lineage>
</organism>
<evidence type="ECO:0000256" key="6">
    <source>
        <dbReference type="ARBA" id="ARBA00038076"/>
    </source>
</evidence>
<evidence type="ECO:0000256" key="1">
    <source>
        <dbReference type="ARBA" id="ARBA00004651"/>
    </source>
</evidence>
<evidence type="ECO:0000256" key="5">
    <source>
        <dbReference type="ARBA" id="ARBA00023136"/>
    </source>
</evidence>
<dbReference type="PANTHER" id="PTHR30572:SF4">
    <property type="entry name" value="ABC TRANSPORTER PERMEASE YTRF"/>
    <property type="match status" value="1"/>
</dbReference>